<dbReference type="GO" id="GO:0016491">
    <property type="term" value="F:oxidoreductase activity"/>
    <property type="evidence" value="ECO:0007669"/>
    <property type="project" value="InterPro"/>
</dbReference>
<dbReference type="Proteomes" id="UP001140076">
    <property type="component" value="Unassembled WGS sequence"/>
</dbReference>
<dbReference type="InterPro" id="IPR020843">
    <property type="entry name" value="ER"/>
</dbReference>
<dbReference type="SUPFAM" id="SSF51735">
    <property type="entry name" value="NAD(P)-binding Rossmann-fold domains"/>
    <property type="match status" value="1"/>
</dbReference>
<feature type="domain" description="Enoyl reductase (ER)" evidence="1">
    <location>
        <begin position="25"/>
        <end position="337"/>
    </location>
</feature>
<dbReference type="Gene3D" id="3.40.50.720">
    <property type="entry name" value="NAD(P)-binding Rossmann-like Domain"/>
    <property type="match status" value="1"/>
</dbReference>
<dbReference type="AlphaFoldDB" id="A0A9X3NMZ2"/>
<dbReference type="InterPro" id="IPR052733">
    <property type="entry name" value="Chloroplast_QOR"/>
</dbReference>
<dbReference type="InterPro" id="IPR013154">
    <property type="entry name" value="ADH-like_N"/>
</dbReference>
<dbReference type="EMBL" id="JAJAQC010000036">
    <property type="protein sequence ID" value="MDA0566462.1"/>
    <property type="molecule type" value="Genomic_DNA"/>
</dbReference>
<dbReference type="SUPFAM" id="SSF50129">
    <property type="entry name" value="GroES-like"/>
    <property type="match status" value="1"/>
</dbReference>
<evidence type="ECO:0000313" key="3">
    <source>
        <dbReference type="Proteomes" id="UP001140076"/>
    </source>
</evidence>
<gene>
    <name evidence="2" type="ORF">LG943_19390</name>
</gene>
<evidence type="ECO:0000259" key="1">
    <source>
        <dbReference type="SMART" id="SM00829"/>
    </source>
</evidence>
<dbReference type="Gene3D" id="3.90.180.10">
    <property type="entry name" value="Medium-chain alcohol dehydrogenases, catalytic domain"/>
    <property type="match status" value="1"/>
</dbReference>
<name>A0A9X3NMZ2_9ACTN</name>
<accession>A0A9X3NMZ2</accession>
<dbReference type="PANTHER" id="PTHR44013:SF1">
    <property type="entry name" value="ZINC-TYPE ALCOHOL DEHYDROGENASE-LIKE PROTEIN C16A3.02C"/>
    <property type="match status" value="1"/>
</dbReference>
<proteinExistence type="predicted"/>
<dbReference type="InterPro" id="IPR036291">
    <property type="entry name" value="NAD(P)-bd_dom_sf"/>
</dbReference>
<dbReference type="RefSeq" id="WP_270073719.1">
    <property type="nucleotide sequence ID" value="NZ_JAJAQC010000036.1"/>
</dbReference>
<dbReference type="Pfam" id="PF13602">
    <property type="entry name" value="ADH_zinc_N_2"/>
    <property type="match status" value="1"/>
</dbReference>
<reference evidence="2" key="1">
    <citation type="submission" date="2021-10" db="EMBL/GenBank/DDBJ databases">
        <title>Streptomonospora sp. nov., isolated from mangrove soil.</title>
        <authorList>
            <person name="Chen X."/>
            <person name="Ge X."/>
            <person name="Liu W."/>
        </authorList>
    </citation>
    <scope>NUCLEOTIDE SEQUENCE</scope>
    <source>
        <strain evidence="2">S1-112</strain>
    </source>
</reference>
<keyword evidence="3" id="KW-1185">Reference proteome</keyword>
<dbReference type="CDD" id="cd08267">
    <property type="entry name" value="MDR1"/>
    <property type="match status" value="1"/>
</dbReference>
<comment type="caution">
    <text evidence="2">The sequence shown here is derived from an EMBL/GenBank/DDBJ whole genome shotgun (WGS) entry which is preliminary data.</text>
</comment>
<dbReference type="Pfam" id="PF08240">
    <property type="entry name" value="ADH_N"/>
    <property type="match status" value="1"/>
</dbReference>
<dbReference type="PANTHER" id="PTHR44013">
    <property type="entry name" value="ZINC-TYPE ALCOHOL DEHYDROGENASE-LIKE PROTEIN C16A3.02C"/>
    <property type="match status" value="1"/>
</dbReference>
<protein>
    <submittedName>
        <fullName evidence="2">NAD(P)-dependent alcohol dehydrogenase</fullName>
    </submittedName>
</protein>
<dbReference type="InterPro" id="IPR011032">
    <property type="entry name" value="GroES-like_sf"/>
</dbReference>
<evidence type="ECO:0000313" key="2">
    <source>
        <dbReference type="EMBL" id="MDA0566462.1"/>
    </source>
</evidence>
<sequence>MSPQPAPTPVPLPPAMRAVVCRRYGPPDVLDVARVPVPRAGDTDVLVRVEATTVDRADSAARMGSPVLARLAFGLRRPRNPVLGSAAAGVVAACGEGVGDLRVGDRVVGVTGTSFGAHAEYVVLARAGVTALPPAVSAESAVAIADGGLTALPFLRDHARLRAGQRVLVNGASGSVGSAAVQLAKHLGASVTGVCGPTNTEVVAGLGADEVIDRTAADFTRIAPRGGFDLVFDAVGTSSFTRCRPLLKPGGAYLTPVPGAAVLLQTVWTARLGRHRAAVAFTGLRPVEARAADLDHLLGLTATGALKAVIDSRYPLAQAAQAHRRVDTGHKTGVVVLTV</sequence>
<organism evidence="2 3">
    <name type="scientific">Streptomonospora mangrovi</name>
    <dbReference type="NCBI Taxonomy" id="2883123"/>
    <lineage>
        <taxon>Bacteria</taxon>
        <taxon>Bacillati</taxon>
        <taxon>Actinomycetota</taxon>
        <taxon>Actinomycetes</taxon>
        <taxon>Streptosporangiales</taxon>
        <taxon>Nocardiopsidaceae</taxon>
        <taxon>Streptomonospora</taxon>
    </lineage>
</organism>
<dbReference type="SMART" id="SM00829">
    <property type="entry name" value="PKS_ER"/>
    <property type="match status" value="1"/>
</dbReference>